<keyword evidence="6 14" id="KW-1133">Transmembrane helix</keyword>
<feature type="non-terminal residue" evidence="16">
    <location>
        <position position="839"/>
    </location>
</feature>
<dbReference type="FunFam" id="3.40.190.10:FF:000054">
    <property type="entry name" value="Glutamate receptor"/>
    <property type="match status" value="1"/>
</dbReference>
<evidence type="ECO:0000256" key="6">
    <source>
        <dbReference type="ARBA" id="ARBA00022989"/>
    </source>
</evidence>
<keyword evidence="7" id="KW-0406">Ion transport</keyword>
<dbReference type="SUPFAM" id="SSF53822">
    <property type="entry name" value="Periplasmic binding protein-like I"/>
    <property type="match status" value="1"/>
</dbReference>
<dbReference type="InterPro" id="IPR017103">
    <property type="entry name" value="Iontropic_Glu_rcpt_pln"/>
</dbReference>
<evidence type="ECO:0000256" key="7">
    <source>
        <dbReference type="ARBA" id="ARBA00023065"/>
    </source>
</evidence>
<dbReference type="AlphaFoldDB" id="A0AA38L9N3"/>
<evidence type="ECO:0000256" key="5">
    <source>
        <dbReference type="ARBA" id="ARBA00022729"/>
    </source>
</evidence>
<feature type="transmembrane region" description="Helical" evidence="14">
    <location>
        <begin position="554"/>
        <end position="572"/>
    </location>
</feature>
<gene>
    <name evidence="16" type="ORF">KI387_018797</name>
</gene>
<feature type="transmembrane region" description="Helical" evidence="14">
    <location>
        <begin position="584"/>
        <end position="604"/>
    </location>
</feature>
<evidence type="ECO:0000313" key="17">
    <source>
        <dbReference type="Proteomes" id="UP000824469"/>
    </source>
</evidence>
<dbReference type="SMART" id="SM00079">
    <property type="entry name" value="PBPe"/>
    <property type="match status" value="1"/>
</dbReference>
<organism evidence="16 17">
    <name type="scientific">Taxus chinensis</name>
    <name type="common">Chinese yew</name>
    <name type="synonym">Taxus wallichiana var. chinensis</name>
    <dbReference type="NCBI Taxonomy" id="29808"/>
    <lineage>
        <taxon>Eukaryota</taxon>
        <taxon>Viridiplantae</taxon>
        <taxon>Streptophyta</taxon>
        <taxon>Embryophyta</taxon>
        <taxon>Tracheophyta</taxon>
        <taxon>Spermatophyta</taxon>
        <taxon>Pinopsida</taxon>
        <taxon>Pinidae</taxon>
        <taxon>Conifers II</taxon>
        <taxon>Cupressales</taxon>
        <taxon>Taxaceae</taxon>
        <taxon>Taxus</taxon>
    </lineage>
</organism>
<comment type="caution">
    <text evidence="16">The sequence shown here is derived from an EMBL/GenBank/DDBJ whole genome shotgun (WGS) entry which is preliminary data.</text>
</comment>
<dbReference type="FunFam" id="1.10.287.70:FF:000037">
    <property type="entry name" value="Glutamate receptor"/>
    <property type="match status" value="1"/>
</dbReference>
<dbReference type="GO" id="GO:0015276">
    <property type="term" value="F:ligand-gated monoatomic ion channel activity"/>
    <property type="evidence" value="ECO:0007669"/>
    <property type="project" value="InterPro"/>
</dbReference>
<evidence type="ECO:0000256" key="12">
    <source>
        <dbReference type="ARBA" id="ARBA00023303"/>
    </source>
</evidence>
<feature type="domain" description="Ionotropic glutamate receptor C-terminal" evidence="15">
    <location>
        <begin position="398"/>
        <end position="737"/>
    </location>
</feature>
<comment type="similarity">
    <text evidence="2">Belongs to the glutamate-gated ion channel (TC 1.A.10.1) family.</text>
</comment>
<evidence type="ECO:0000256" key="10">
    <source>
        <dbReference type="ARBA" id="ARBA00023180"/>
    </source>
</evidence>
<dbReference type="Pfam" id="PF10613">
    <property type="entry name" value="Lig_chan-Glu_bd"/>
    <property type="match status" value="1"/>
</dbReference>
<dbReference type="FunFam" id="3.40.50.2300:FF:000188">
    <property type="entry name" value="Glutamate receptor"/>
    <property type="match status" value="1"/>
</dbReference>
<keyword evidence="9" id="KW-0675">Receptor</keyword>
<dbReference type="Gene3D" id="3.40.190.10">
    <property type="entry name" value="Periplasmic binding protein-like II"/>
    <property type="match status" value="2"/>
</dbReference>
<keyword evidence="10" id="KW-0325">Glycoprotein</keyword>
<evidence type="ECO:0000256" key="2">
    <source>
        <dbReference type="ARBA" id="ARBA00008685"/>
    </source>
</evidence>
<dbReference type="Pfam" id="PF00060">
    <property type="entry name" value="Lig_chan"/>
    <property type="match status" value="1"/>
</dbReference>
<evidence type="ECO:0000256" key="14">
    <source>
        <dbReference type="SAM" id="Phobius"/>
    </source>
</evidence>
<keyword evidence="3" id="KW-0813">Transport</keyword>
<evidence type="ECO:0000259" key="15">
    <source>
        <dbReference type="SMART" id="SM00079"/>
    </source>
</evidence>
<dbReference type="OMA" id="FIVHASH"/>
<keyword evidence="5" id="KW-0732">Signal</keyword>
<dbReference type="GO" id="GO:0016020">
    <property type="term" value="C:membrane"/>
    <property type="evidence" value="ECO:0007669"/>
    <property type="project" value="UniProtKB-SubCell"/>
</dbReference>
<evidence type="ECO:0000256" key="1">
    <source>
        <dbReference type="ARBA" id="ARBA00004141"/>
    </source>
</evidence>
<dbReference type="Gene3D" id="1.10.287.70">
    <property type="match status" value="1"/>
</dbReference>
<comment type="subcellular location">
    <subcellularLocation>
        <location evidence="1">Membrane</location>
        <topology evidence="1">Multi-pass membrane protein</topology>
    </subcellularLocation>
</comment>
<evidence type="ECO:0000256" key="11">
    <source>
        <dbReference type="ARBA" id="ARBA00023286"/>
    </source>
</evidence>
<dbReference type="InterPro" id="IPR001320">
    <property type="entry name" value="Iontro_rcpt_C"/>
</dbReference>
<evidence type="ECO:0000256" key="8">
    <source>
        <dbReference type="ARBA" id="ARBA00023136"/>
    </source>
</evidence>
<reference evidence="16 17" key="1">
    <citation type="journal article" date="2021" name="Nat. Plants">
        <title>The Taxus genome provides insights into paclitaxel biosynthesis.</title>
        <authorList>
            <person name="Xiong X."/>
            <person name="Gou J."/>
            <person name="Liao Q."/>
            <person name="Li Y."/>
            <person name="Zhou Q."/>
            <person name="Bi G."/>
            <person name="Li C."/>
            <person name="Du R."/>
            <person name="Wang X."/>
            <person name="Sun T."/>
            <person name="Guo L."/>
            <person name="Liang H."/>
            <person name="Lu P."/>
            <person name="Wu Y."/>
            <person name="Zhang Z."/>
            <person name="Ro D.K."/>
            <person name="Shang Y."/>
            <person name="Huang S."/>
            <person name="Yan J."/>
        </authorList>
    </citation>
    <scope>NUCLEOTIDE SEQUENCE [LARGE SCALE GENOMIC DNA]</scope>
    <source>
        <strain evidence="16">Ta-2019</strain>
    </source>
</reference>
<keyword evidence="17" id="KW-1185">Reference proteome</keyword>
<keyword evidence="12" id="KW-0407">Ion channel</keyword>
<dbReference type="InterPro" id="IPR015683">
    <property type="entry name" value="Ionotropic_Glu_rcpt"/>
</dbReference>
<dbReference type="CDD" id="cd13686">
    <property type="entry name" value="GluR_Plant"/>
    <property type="match status" value="1"/>
</dbReference>
<proteinExistence type="inferred from homology"/>
<dbReference type="Proteomes" id="UP000824469">
    <property type="component" value="Unassembled WGS sequence"/>
</dbReference>
<feature type="non-terminal residue" evidence="16">
    <location>
        <position position="1"/>
    </location>
</feature>
<keyword evidence="11" id="KW-1071">Ligand-gated ion channel</keyword>
<evidence type="ECO:0000256" key="3">
    <source>
        <dbReference type="ARBA" id="ARBA00022448"/>
    </source>
</evidence>
<dbReference type="InterPro" id="IPR001828">
    <property type="entry name" value="ANF_lig-bd_rcpt"/>
</dbReference>
<evidence type="ECO:0000256" key="4">
    <source>
        <dbReference type="ARBA" id="ARBA00022692"/>
    </source>
</evidence>
<evidence type="ECO:0000313" key="16">
    <source>
        <dbReference type="EMBL" id="KAH9317028.1"/>
    </source>
</evidence>
<dbReference type="PANTHER" id="PTHR18966">
    <property type="entry name" value="IONOTROPIC GLUTAMATE RECEPTOR"/>
    <property type="match status" value="1"/>
</dbReference>
<evidence type="ECO:0000256" key="13">
    <source>
        <dbReference type="SAM" id="MobiDB-lite"/>
    </source>
</evidence>
<feature type="transmembrane region" description="Helical" evidence="14">
    <location>
        <begin position="523"/>
        <end position="542"/>
    </location>
</feature>
<keyword evidence="4 14" id="KW-0812">Transmembrane</keyword>
<accession>A0AA38L9N3</accession>
<dbReference type="Gene3D" id="3.40.50.2300">
    <property type="match status" value="2"/>
</dbReference>
<feature type="region of interest" description="Disordered" evidence="13">
    <location>
        <begin position="818"/>
        <end position="839"/>
    </location>
</feature>
<protein>
    <recommendedName>
        <fullName evidence="15">Ionotropic glutamate receptor C-terminal domain-containing protein</fullName>
    </recommendedName>
</protein>
<dbReference type="SUPFAM" id="SSF53850">
    <property type="entry name" value="Periplasmic binding protein-like II"/>
    <property type="match status" value="1"/>
</dbReference>
<evidence type="ECO:0000256" key="9">
    <source>
        <dbReference type="ARBA" id="ARBA00023170"/>
    </source>
</evidence>
<dbReference type="EMBL" id="JAHRHJ020000004">
    <property type="protein sequence ID" value="KAH9317028.1"/>
    <property type="molecule type" value="Genomic_DNA"/>
</dbReference>
<dbReference type="InterPro" id="IPR019594">
    <property type="entry name" value="Glu/Gly-bd"/>
</dbReference>
<sequence length="839" mass="94593">CQFHCQCLHFQCFNYSFMMPTNASDLLERQVVSIVELTQTSEDAAIVSNIGEAAKVPILSFSDTTSLFSNKKLLYLVRMALSDELEMKAIAAVVKHYGWRRIVFVHSDVDFGCGAVSMLSDALVNLGSEIVYISMISSSAERQSIRKELYKLRALESRVFVVHVPCDLGLNLFNEAEETGMMKAGYVWITTPRFTSVWDYVLNASTMPSMQGLLGVKTHIPNSQRLKDFTQRWERQFKHDNPNTKNTELSVYGLLAYDAVFTIARAIENMEINGSFSFLTPSSSHHPPRIKNGDSIKVFQQGEQLLQQIFLTNFAGLSGPIELHNGEIDGCKSSYEIVNVVGKSYQVVGYWPYNSSKLFKTLPISMGNEGVGPIIWPGRSTKAPRGWEIPTNGLKRLRIAVPRARWKEFVNVTFYSDRNESVVTGFCIDVFGAVVKLLDYELLYDFFPYPDDANSHTKYDNLVREVYLKKYDAAVGDITIRAGRSEIVDFTQPFTETESVIVAPVMTEEINNAWTFVTPFSPALWLTTAAFVIYTGLVVWLLEHRINPDFGGRPTAQGVTLLWFALSTVFFTHREKIESSLARVIIIVWLFVVLVLTSSYTASLTSRLTVQKIKTVMGGDYAVGYKREAFVGDFLNHDLGMTHKILRPFSSRDTYLEDLLKGRKNGGVDAIFDEIPYVRAFLSGRCDYSMVGRRYKSGGFGFVFPKGSPLVPDFSKAILNLSQSREFQEIEAKYFNDSINICSDTGEVPKTLHVGSFRGLYLITGTVSSLALIQYFYRALTNFVKDRNATEKQCSVWESFKLFAKYLYQEEVSSTNSKVESLPDNEGGSCEDLEHHELV</sequence>
<dbReference type="PIRSF" id="PIRSF037090">
    <property type="entry name" value="Iontro_Glu-like_rcpt_pln"/>
    <property type="match status" value="1"/>
</dbReference>
<dbReference type="Pfam" id="PF01094">
    <property type="entry name" value="ANF_receptor"/>
    <property type="match status" value="1"/>
</dbReference>
<name>A0AA38L9N3_TAXCH</name>
<dbReference type="InterPro" id="IPR028082">
    <property type="entry name" value="Peripla_BP_I"/>
</dbReference>
<keyword evidence="8 14" id="KW-0472">Membrane</keyword>